<evidence type="ECO:0000313" key="7">
    <source>
        <dbReference type="Proteomes" id="UP000617355"/>
    </source>
</evidence>
<dbReference type="PANTHER" id="PTHR43280:SF32">
    <property type="entry name" value="TRANSCRIPTIONAL REGULATORY PROTEIN"/>
    <property type="match status" value="1"/>
</dbReference>
<gene>
    <name evidence="6" type="ORF">GCM10011358_07130</name>
</gene>
<dbReference type="InterPro" id="IPR009057">
    <property type="entry name" value="Homeodomain-like_sf"/>
</dbReference>
<dbReference type="SUPFAM" id="SSF51215">
    <property type="entry name" value="Regulatory protein AraC"/>
    <property type="match status" value="1"/>
</dbReference>
<dbReference type="InterPro" id="IPR047264">
    <property type="entry name" value="Cupin_HpaA-like_N"/>
</dbReference>
<keyword evidence="7" id="KW-1185">Reference proteome</keyword>
<dbReference type="InterPro" id="IPR014710">
    <property type="entry name" value="RmlC-like_jellyroll"/>
</dbReference>
<dbReference type="Gene3D" id="2.60.120.10">
    <property type="entry name" value="Jelly Rolls"/>
    <property type="match status" value="1"/>
</dbReference>
<dbReference type="InterPro" id="IPR018060">
    <property type="entry name" value="HTH_AraC"/>
</dbReference>
<dbReference type="CDD" id="cd06999">
    <property type="entry name" value="cupin_HpaA-like_N"/>
    <property type="match status" value="1"/>
</dbReference>
<dbReference type="InterPro" id="IPR020449">
    <property type="entry name" value="Tscrpt_reg_AraC-type_HTH"/>
</dbReference>
<dbReference type="PANTHER" id="PTHR43280">
    <property type="entry name" value="ARAC-FAMILY TRANSCRIPTIONAL REGULATOR"/>
    <property type="match status" value="1"/>
</dbReference>
<feature type="domain" description="HTH araC/xylS-type" evidence="5">
    <location>
        <begin position="218"/>
        <end position="316"/>
    </location>
</feature>
<dbReference type="SUPFAM" id="SSF46689">
    <property type="entry name" value="Homeodomain-like"/>
    <property type="match status" value="1"/>
</dbReference>
<accession>A0ABQ1QEV5</accession>
<evidence type="ECO:0000256" key="4">
    <source>
        <dbReference type="ARBA" id="ARBA00023163"/>
    </source>
</evidence>
<dbReference type="Gene3D" id="1.10.10.60">
    <property type="entry name" value="Homeodomain-like"/>
    <property type="match status" value="1"/>
</dbReference>
<comment type="caution">
    <text evidence="6">The sequence shown here is derived from an EMBL/GenBank/DDBJ whole genome shotgun (WGS) entry which is preliminary data.</text>
</comment>
<protein>
    <submittedName>
        <fullName evidence="6">AraC family transcriptional regulator</fullName>
    </submittedName>
</protein>
<keyword evidence="4" id="KW-0804">Transcription</keyword>
<dbReference type="Proteomes" id="UP000617355">
    <property type="component" value="Unassembled WGS sequence"/>
</dbReference>
<sequence length="325" mass="36422">MDRERFLLDYSCSSPRAIQTEEPVNKQGLTPVPSYYLYGDAQQDVDLDTIHVEPVRERSLRHDWIIHPHVHPDHAQILWLTDGGATFLIEGEEFVAEPGTLVVQPAGAVHEIRFRPGTEGRVVTAAVTFVEAVARDDPRLVDITRHAGAYPIRPDGPCAEAVPHAFEQLLAESRWDATGRRMAIRAQFLSVLVSLLRVSENRAGAGGAHRDRNFELVTRYRNLLENHFRTQKSLAFYARELGISAQRLNAACKARAGRTASEVLHDRILVEAKRCLLYSEMTVAEIGHSIGYDDPAYFNRFFSQRVGAPPGSYRLDAATTRRVEG</sequence>
<evidence type="ECO:0000256" key="3">
    <source>
        <dbReference type="ARBA" id="ARBA00023159"/>
    </source>
</evidence>
<organism evidence="6 7">
    <name type="scientific">Sinisalibacter lacisalsi</name>
    <dbReference type="NCBI Taxonomy" id="1526570"/>
    <lineage>
        <taxon>Bacteria</taxon>
        <taxon>Pseudomonadati</taxon>
        <taxon>Pseudomonadota</taxon>
        <taxon>Alphaproteobacteria</taxon>
        <taxon>Rhodobacterales</taxon>
        <taxon>Roseobacteraceae</taxon>
        <taxon>Sinisalibacter</taxon>
    </lineage>
</organism>
<proteinExistence type="predicted"/>
<dbReference type="InterPro" id="IPR003313">
    <property type="entry name" value="AraC-bd"/>
</dbReference>
<evidence type="ECO:0000313" key="6">
    <source>
        <dbReference type="EMBL" id="GGD25244.1"/>
    </source>
</evidence>
<evidence type="ECO:0000256" key="2">
    <source>
        <dbReference type="ARBA" id="ARBA00023125"/>
    </source>
</evidence>
<keyword evidence="3" id="KW-0010">Activator</keyword>
<dbReference type="Pfam" id="PF02311">
    <property type="entry name" value="AraC_binding"/>
    <property type="match status" value="1"/>
</dbReference>
<dbReference type="SMART" id="SM00342">
    <property type="entry name" value="HTH_ARAC"/>
    <property type="match status" value="1"/>
</dbReference>
<name>A0ABQ1QEV5_9RHOB</name>
<evidence type="ECO:0000256" key="1">
    <source>
        <dbReference type="ARBA" id="ARBA00023015"/>
    </source>
</evidence>
<dbReference type="EMBL" id="BMGI01000001">
    <property type="protein sequence ID" value="GGD25244.1"/>
    <property type="molecule type" value="Genomic_DNA"/>
</dbReference>
<dbReference type="Pfam" id="PF12833">
    <property type="entry name" value="HTH_18"/>
    <property type="match status" value="1"/>
</dbReference>
<keyword evidence="2" id="KW-0238">DNA-binding</keyword>
<evidence type="ECO:0000259" key="5">
    <source>
        <dbReference type="PROSITE" id="PS01124"/>
    </source>
</evidence>
<dbReference type="PROSITE" id="PS01124">
    <property type="entry name" value="HTH_ARAC_FAMILY_2"/>
    <property type="match status" value="1"/>
</dbReference>
<reference evidence="7" key="1">
    <citation type="journal article" date="2019" name="Int. J. Syst. Evol. Microbiol.">
        <title>The Global Catalogue of Microorganisms (GCM) 10K type strain sequencing project: providing services to taxonomists for standard genome sequencing and annotation.</title>
        <authorList>
            <consortium name="The Broad Institute Genomics Platform"/>
            <consortium name="The Broad Institute Genome Sequencing Center for Infectious Disease"/>
            <person name="Wu L."/>
            <person name="Ma J."/>
        </authorList>
    </citation>
    <scope>NUCLEOTIDE SEQUENCE [LARGE SCALE GENOMIC DNA]</scope>
    <source>
        <strain evidence="7">CGMCC 1.12922</strain>
    </source>
</reference>
<dbReference type="PRINTS" id="PR00032">
    <property type="entry name" value="HTHARAC"/>
</dbReference>
<dbReference type="InterPro" id="IPR037923">
    <property type="entry name" value="HTH-like"/>
</dbReference>
<keyword evidence="1" id="KW-0805">Transcription regulation</keyword>